<name>A0A6A7AJW3_9PLEO</name>
<dbReference type="AlphaFoldDB" id="A0A6A7AJW3"/>
<organism evidence="2 3">
    <name type="scientific">Ophiobolus disseminans</name>
    <dbReference type="NCBI Taxonomy" id="1469910"/>
    <lineage>
        <taxon>Eukaryota</taxon>
        <taxon>Fungi</taxon>
        <taxon>Dikarya</taxon>
        <taxon>Ascomycota</taxon>
        <taxon>Pezizomycotina</taxon>
        <taxon>Dothideomycetes</taxon>
        <taxon>Pleosporomycetidae</taxon>
        <taxon>Pleosporales</taxon>
        <taxon>Pleosporineae</taxon>
        <taxon>Phaeosphaeriaceae</taxon>
        <taxon>Ophiobolus</taxon>
    </lineage>
</organism>
<dbReference type="EMBL" id="MU006216">
    <property type="protein sequence ID" value="KAF2832998.1"/>
    <property type="molecule type" value="Genomic_DNA"/>
</dbReference>
<accession>A0A6A7AJW3</accession>
<gene>
    <name evidence="2" type="ORF">CC86DRAFT_3425</name>
</gene>
<feature type="compositionally biased region" description="Polar residues" evidence="1">
    <location>
        <begin position="87"/>
        <end position="97"/>
    </location>
</feature>
<evidence type="ECO:0000313" key="2">
    <source>
        <dbReference type="EMBL" id="KAF2832998.1"/>
    </source>
</evidence>
<sequence length="151" mass="16261">MENVGEGVLTFQCFVCPTTKPPPPNPSCRRLAHRVSAFTANPPPTPSAICRVFCAHALALRPVQVGSIVNDADIILIPFLSRGGLRPQSSTVSSTPVQEHVNPDNVSERTTESDREALHVSVATCSVVLVYVSRRLLALQLVINSPVLPSR</sequence>
<proteinExistence type="predicted"/>
<evidence type="ECO:0000313" key="3">
    <source>
        <dbReference type="Proteomes" id="UP000799424"/>
    </source>
</evidence>
<feature type="region of interest" description="Disordered" evidence="1">
    <location>
        <begin position="87"/>
        <end position="112"/>
    </location>
</feature>
<keyword evidence="3" id="KW-1185">Reference proteome</keyword>
<dbReference type="Proteomes" id="UP000799424">
    <property type="component" value="Unassembled WGS sequence"/>
</dbReference>
<evidence type="ECO:0000256" key="1">
    <source>
        <dbReference type="SAM" id="MobiDB-lite"/>
    </source>
</evidence>
<protein>
    <submittedName>
        <fullName evidence="2">Uncharacterized protein</fullName>
    </submittedName>
</protein>
<reference evidence="2" key="1">
    <citation type="journal article" date="2020" name="Stud. Mycol.">
        <title>101 Dothideomycetes genomes: a test case for predicting lifestyles and emergence of pathogens.</title>
        <authorList>
            <person name="Haridas S."/>
            <person name="Albert R."/>
            <person name="Binder M."/>
            <person name="Bloem J."/>
            <person name="Labutti K."/>
            <person name="Salamov A."/>
            <person name="Andreopoulos B."/>
            <person name="Baker S."/>
            <person name="Barry K."/>
            <person name="Bills G."/>
            <person name="Bluhm B."/>
            <person name="Cannon C."/>
            <person name="Castanera R."/>
            <person name="Culley D."/>
            <person name="Daum C."/>
            <person name="Ezra D."/>
            <person name="Gonzalez J."/>
            <person name="Henrissat B."/>
            <person name="Kuo A."/>
            <person name="Liang C."/>
            <person name="Lipzen A."/>
            <person name="Lutzoni F."/>
            <person name="Magnuson J."/>
            <person name="Mondo S."/>
            <person name="Nolan M."/>
            <person name="Ohm R."/>
            <person name="Pangilinan J."/>
            <person name="Park H.-J."/>
            <person name="Ramirez L."/>
            <person name="Alfaro M."/>
            <person name="Sun H."/>
            <person name="Tritt A."/>
            <person name="Yoshinaga Y."/>
            <person name="Zwiers L.-H."/>
            <person name="Turgeon B."/>
            <person name="Goodwin S."/>
            <person name="Spatafora J."/>
            <person name="Crous P."/>
            <person name="Grigoriev I."/>
        </authorList>
    </citation>
    <scope>NUCLEOTIDE SEQUENCE</scope>
    <source>
        <strain evidence="2">CBS 113818</strain>
    </source>
</reference>